<feature type="domain" description="N-terminal" evidence="1">
    <location>
        <begin position="42"/>
        <end position="99"/>
    </location>
</feature>
<protein>
    <recommendedName>
        <fullName evidence="1">N-terminal domain-containing protein</fullName>
    </recommendedName>
</protein>
<reference evidence="2" key="1">
    <citation type="journal article" date="2015" name="Nature">
        <title>Complex archaea that bridge the gap between prokaryotes and eukaryotes.</title>
        <authorList>
            <person name="Spang A."/>
            <person name="Saw J.H."/>
            <person name="Jorgensen S.L."/>
            <person name="Zaremba-Niedzwiedzka K."/>
            <person name="Martijn J."/>
            <person name="Lind A.E."/>
            <person name="van Eijk R."/>
            <person name="Schleper C."/>
            <person name="Guy L."/>
            <person name="Ettema T.J."/>
        </authorList>
    </citation>
    <scope>NUCLEOTIDE SEQUENCE</scope>
</reference>
<sequence length="112" mass="12510">MTRAEREQEALGRARASLSLGNYRVIYLGFMDKGIAKDDIKPRDNVLTFHAWRALGRTVKKGEHGVSVVTFIPIKGKEKDKAGLEVEVERRRMKAATVFHISQTKELNGGTG</sequence>
<proteinExistence type="predicted"/>
<comment type="caution">
    <text evidence="2">The sequence shown here is derived from an EMBL/GenBank/DDBJ whole genome shotgun (WGS) entry which is preliminary data.</text>
</comment>
<dbReference type="EMBL" id="LAZR01008635">
    <property type="protein sequence ID" value="KKM77490.1"/>
    <property type="molecule type" value="Genomic_DNA"/>
</dbReference>
<dbReference type="AlphaFoldDB" id="A0A0F9MKZ7"/>
<dbReference type="GO" id="GO:0003697">
    <property type="term" value="F:single-stranded DNA binding"/>
    <property type="evidence" value="ECO:0007669"/>
    <property type="project" value="InterPro"/>
</dbReference>
<gene>
    <name evidence="2" type="ORF">LCGC14_1369630</name>
</gene>
<organism evidence="2">
    <name type="scientific">marine sediment metagenome</name>
    <dbReference type="NCBI Taxonomy" id="412755"/>
    <lineage>
        <taxon>unclassified sequences</taxon>
        <taxon>metagenomes</taxon>
        <taxon>ecological metagenomes</taxon>
    </lineage>
</organism>
<name>A0A0F9MKZ7_9ZZZZ</name>
<dbReference type="InterPro" id="IPR013610">
    <property type="entry name" value="ArdC_N"/>
</dbReference>
<accession>A0A0F9MKZ7</accession>
<dbReference type="Pfam" id="PF08401">
    <property type="entry name" value="ArdcN"/>
    <property type="match status" value="1"/>
</dbReference>
<evidence type="ECO:0000313" key="2">
    <source>
        <dbReference type="EMBL" id="KKM77490.1"/>
    </source>
</evidence>
<evidence type="ECO:0000259" key="1">
    <source>
        <dbReference type="Pfam" id="PF08401"/>
    </source>
</evidence>